<dbReference type="RefSeq" id="XP_001273789.1">
    <property type="nucleotide sequence ID" value="XM_001273788.1"/>
</dbReference>
<keyword evidence="2" id="KW-0560">Oxidoreductase</keyword>
<dbReference type="GO" id="GO:0016491">
    <property type="term" value="F:oxidoreductase activity"/>
    <property type="evidence" value="ECO:0007669"/>
    <property type="project" value="UniProtKB-KW"/>
</dbReference>
<dbReference type="GO" id="GO:0043386">
    <property type="term" value="P:mycotoxin biosynthetic process"/>
    <property type="evidence" value="ECO:0007669"/>
    <property type="project" value="InterPro"/>
</dbReference>
<sequence length="279" mass="31840">MVLQHSDRDYDKNSRESSSTLLQHHEDGFSGQYAPSGRLREYAGPSRRWQDWIKWSVIFANTALFIASITLFVKSVSVKQDCPSVHKPSWAEQFEPDLRYDSRVTFQPHSYFGGPPSNETNEMWQRLSPPGDGIVEVPIELAKNLPASLPAPNNPDTMLVYGVSVFHQLHCLNFLRFAYYPESVVDYPPNEIAFHRDHCLDYIRQALICHADATFEPLTQVGINGMGAIHQCRDFEKVFSWAYEHRSDKVHSGYTGGKVTHTPGHRNDFDEEQGTGHHH</sequence>
<dbReference type="KEGG" id="act:ACLA_063300"/>
<dbReference type="EMBL" id="DS027050">
    <property type="protein sequence ID" value="EAW12363.1"/>
    <property type="molecule type" value="Genomic_DNA"/>
</dbReference>
<evidence type="ECO:0000256" key="1">
    <source>
        <dbReference type="ARBA" id="ARBA00004685"/>
    </source>
</evidence>
<feature type="region of interest" description="Disordered" evidence="4">
    <location>
        <begin position="1"/>
        <end position="21"/>
    </location>
</feature>
<evidence type="ECO:0000256" key="2">
    <source>
        <dbReference type="ARBA" id="ARBA00023002"/>
    </source>
</evidence>
<comment type="pathway">
    <text evidence="1">Mycotoxin biosynthesis.</text>
</comment>
<protein>
    <recommendedName>
        <fullName evidence="7">Tat pathway signal sequence</fullName>
    </recommendedName>
</protein>
<dbReference type="InterPro" id="IPR021765">
    <property type="entry name" value="UstYa-like"/>
</dbReference>
<evidence type="ECO:0000313" key="6">
    <source>
        <dbReference type="Proteomes" id="UP000006701"/>
    </source>
</evidence>
<evidence type="ECO:0000256" key="4">
    <source>
        <dbReference type="SAM" id="MobiDB-lite"/>
    </source>
</evidence>
<proteinExistence type="inferred from homology"/>
<organism evidence="5 6">
    <name type="scientific">Aspergillus clavatus (strain ATCC 1007 / CBS 513.65 / DSM 816 / NCTC 3887 / NRRL 1 / QM 1276 / 107)</name>
    <dbReference type="NCBI Taxonomy" id="344612"/>
    <lineage>
        <taxon>Eukaryota</taxon>
        <taxon>Fungi</taxon>
        <taxon>Dikarya</taxon>
        <taxon>Ascomycota</taxon>
        <taxon>Pezizomycotina</taxon>
        <taxon>Eurotiomycetes</taxon>
        <taxon>Eurotiomycetidae</taxon>
        <taxon>Eurotiales</taxon>
        <taxon>Aspergillaceae</taxon>
        <taxon>Aspergillus</taxon>
        <taxon>Aspergillus subgen. Fumigati</taxon>
    </lineage>
</organism>
<reference evidence="5 6" key="1">
    <citation type="journal article" date="2008" name="PLoS Genet.">
        <title>Genomic islands in the pathogenic filamentous fungus Aspergillus fumigatus.</title>
        <authorList>
            <person name="Fedorova N.D."/>
            <person name="Khaldi N."/>
            <person name="Joardar V.S."/>
            <person name="Maiti R."/>
            <person name="Amedeo P."/>
            <person name="Anderson M.J."/>
            <person name="Crabtree J."/>
            <person name="Silva J.C."/>
            <person name="Badger J.H."/>
            <person name="Albarraq A."/>
            <person name="Angiuoli S."/>
            <person name="Bussey H."/>
            <person name="Bowyer P."/>
            <person name="Cotty P.J."/>
            <person name="Dyer P.S."/>
            <person name="Egan A."/>
            <person name="Galens K."/>
            <person name="Fraser-Liggett C.M."/>
            <person name="Haas B.J."/>
            <person name="Inman J.M."/>
            <person name="Kent R."/>
            <person name="Lemieux S."/>
            <person name="Malavazi I."/>
            <person name="Orvis J."/>
            <person name="Roemer T."/>
            <person name="Ronning C.M."/>
            <person name="Sundaram J.P."/>
            <person name="Sutton G."/>
            <person name="Turner G."/>
            <person name="Venter J.C."/>
            <person name="White O.R."/>
            <person name="Whitty B.R."/>
            <person name="Youngman P."/>
            <person name="Wolfe K.H."/>
            <person name="Goldman G.H."/>
            <person name="Wortman J.R."/>
            <person name="Jiang B."/>
            <person name="Denning D.W."/>
            <person name="Nierman W.C."/>
        </authorList>
    </citation>
    <scope>NUCLEOTIDE SEQUENCE [LARGE SCALE GENOMIC DNA]</scope>
    <source>
        <strain evidence="6">ATCC 1007 / CBS 513.65 / DSM 816 / NCTC 3887 / NRRL 1</strain>
    </source>
</reference>
<dbReference type="GeneID" id="4705991"/>
<dbReference type="OMA" id="GTEHQCV"/>
<dbReference type="STRING" id="344612.A1CCV6"/>
<evidence type="ECO:0000256" key="3">
    <source>
        <dbReference type="ARBA" id="ARBA00035112"/>
    </source>
</evidence>
<evidence type="ECO:0008006" key="7">
    <source>
        <dbReference type="Google" id="ProtNLM"/>
    </source>
</evidence>
<dbReference type="eggNOG" id="ENOG502RS4E">
    <property type="taxonomic scope" value="Eukaryota"/>
</dbReference>
<dbReference type="AlphaFoldDB" id="A1CCV6"/>
<gene>
    <name evidence="5" type="ORF">ACLA_063300</name>
</gene>
<name>A1CCV6_ASPCL</name>
<keyword evidence="6" id="KW-1185">Reference proteome</keyword>
<feature type="compositionally biased region" description="Basic and acidic residues" evidence="4">
    <location>
        <begin position="1"/>
        <end position="15"/>
    </location>
</feature>
<dbReference type="VEuPathDB" id="FungiDB:ACLA_063300"/>
<evidence type="ECO:0000313" key="5">
    <source>
        <dbReference type="EMBL" id="EAW12363.1"/>
    </source>
</evidence>
<dbReference type="Proteomes" id="UP000006701">
    <property type="component" value="Unassembled WGS sequence"/>
</dbReference>
<dbReference type="PANTHER" id="PTHR33365:SF11">
    <property type="entry name" value="TAT PATHWAY SIGNAL SEQUENCE"/>
    <property type="match status" value="1"/>
</dbReference>
<dbReference type="OrthoDB" id="3687641at2759"/>
<accession>A1CCV6</accession>
<comment type="similarity">
    <text evidence="3">Belongs to the ustYa family.</text>
</comment>
<dbReference type="PANTHER" id="PTHR33365">
    <property type="entry name" value="YALI0B05434P"/>
    <property type="match status" value="1"/>
</dbReference>
<dbReference type="Pfam" id="PF11807">
    <property type="entry name" value="UstYa"/>
    <property type="match status" value="1"/>
</dbReference>
<dbReference type="HOGENOM" id="CLU_042941_4_2_1"/>
<feature type="region of interest" description="Disordered" evidence="4">
    <location>
        <begin position="252"/>
        <end position="279"/>
    </location>
</feature>